<dbReference type="InterPro" id="IPR001810">
    <property type="entry name" value="F-box_dom"/>
</dbReference>
<dbReference type="AlphaFoldDB" id="A0A5C2RT59"/>
<dbReference type="Gene3D" id="3.80.10.10">
    <property type="entry name" value="Ribonuclease Inhibitor"/>
    <property type="match status" value="1"/>
</dbReference>
<dbReference type="SUPFAM" id="SSF52047">
    <property type="entry name" value="RNI-like"/>
    <property type="match status" value="1"/>
</dbReference>
<evidence type="ECO:0000313" key="3">
    <source>
        <dbReference type="Proteomes" id="UP000313359"/>
    </source>
</evidence>
<evidence type="ECO:0000259" key="1">
    <source>
        <dbReference type="Pfam" id="PF12937"/>
    </source>
</evidence>
<dbReference type="STRING" id="1328759.A0A5C2RT59"/>
<organism evidence="2 3">
    <name type="scientific">Lentinus tigrinus ALCF2SS1-6</name>
    <dbReference type="NCBI Taxonomy" id="1328759"/>
    <lineage>
        <taxon>Eukaryota</taxon>
        <taxon>Fungi</taxon>
        <taxon>Dikarya</taxon>
        <taxon>Basidiomycota</taxon>
        <taxon>Agaricomycotina</taxon>
        <taxon>Agaricomycetes</taxon>
        <taxon>Polyporales</taxon>
        <taxon>Polyporaceae</taxon>
        <taxon>Lentinus</taxon>
    </lineage>
</organism>
<dbReference type="OrthoDB" id="2753006at2759"/>
<gene>
    <name evidence="2" type="ORF">L227DRAFT_349208</name>
</gene>
<protein>
    <recommendedName>
        <fullName evidence="1">F-box domain-containing protein</fullName>
    </recommendedName>
</protein>
<dbReference type="Gene3D" id="1.20.1280.50">
    <property type="match status" value="1"/>
</dbReference>
<sequence>MLFGANCRSPMTRQSVARLWNATSPVNRLPNEILTKIFSVFTNPEDGGFLPRWAIINRNQPRLCPGAPPFGWLPLTLVCRRWWAVACTTPILWRTINIADPGDPLQLLQLALQRSENATLDVTFYGGHVTIAAGPVLRPHVARLRKLTFTENHKNKHLPLLSMLDSYMPNLDRLMVYGGLVPSRGVDPVAEGYTPISLSRTRFPSLTYLYVSSVIIAIEPPIPSTLCALTISDCTFDRAISLSAFLKMIEDCHALEILRLEGLPVDMSLSPISSSASFPNLKYLAVEDEQASRVARFLEAADVPRDVTFSFSSRYDLPDPPRFSSLLPPKFKTRFSVFTSVHSANIFITGSHMEMSFGGCRLKLEHSDPGSRWEKRWTCLSELPVVLDTSRLKHLSMRGEVFDAEEAHWRSLFEGALSLERFELYGLFRSNL</sequence>
<dbReference type="Proteomes" id="UP000313359">
    <property type="component" value="Unassembled WGS sequence"/>
</dbReference>
<dbReference type="InterPro" id="IPR032675">
    <property type="entry name" value="LRR_dom_sf"/>
</dbReference>
<dbReference type="EMBL" id="ML122306">
    <property type="protein sequence ID" value="RPD54391.1"/>
    <property type="molecule type" value="Genomic_DNA"/>
</dbReference>
<feature type="domain" description="F-box" evidence="1">
    <location>
        <begin position="27"/>
        <end position="98"/>
    </location>
</feature>
<name>A0A5C2RT59_9APHY</name>
<keyword evidence="3" id="KW-1185">Reference proteome</keyword>
<proteinExistence type="predicted"/>
<evidence type="ECO:0000313" key="2">
    <source>
        <dbReference type="EMBL" id="RPD54391.1"/>
    </source>
</evidence>
<accession>A0A5C2RT59</accession>
<dbReference type="Pfam" id="PF12937">
    <property type="entry name" value="F-box-like"/>
    <property type="match status" value="1"/>
</dbReference>
<reference evidence="2" key="1">
    <citation type="journal article" date="2018" name="Genome Biol. Evol.">
        <title>Genomics and development of Lentinus tigrinus, a white-rot wood-decaying mushroom with dimorphic fruiting bodies.</title>
        <authorList>
            <person name="Wu B."/>
            <person name="Xu Z."/>
            <person name="Knudson A."/>
            <person name="Carlson A."/>
            <person name="Chen N."/>
            <person name="Kovaka S."/>
            <person name="LaButti K."/>
            <person name="Lipzen A."/>
            <person name="Pennachio C."/>
            <person name="Riley R."/>
            <person name="Schakwitz W."/>
            <person name="Umezawa K."/>
            <person name="Ohm R.A."/>
            <person name="Grigoriev I.V."/>
            <person name="Nagy L.G."/>
            <person name="Gibbons J."/>
            <person name="Hibbett D."/>
        </authorList>
    </citation>
    <scope>NUCLEOTIDE SEQUENCE [LARGE SCALE GENOMIC DNA]</scope>
    <source>
        <strain evidence="2">ALCF2SS1-6</strain>
    </source>
</reference>